<dbReference type="InterPro" id="IPR022998">
    <property type="entry name" value="ThiamineP_synth_TenI"/>
</dbReference>
<feature type="binding site" evidence="10">
    <location>
        <position position="138"/>
    </location>
    <ligand>
        <name>4-amino-2-methyl-5-(diphosphooxymethyl)pyrimidine</name>
        <dbReference type="ChEBI" id="CHEBI:57841"/>
    </ligand>
</feature>
<evidence type="ECO:0000256" key="5">
    <source>
        <dbReference type="ARBA" id="ARBA00022842"/>
    </source>
</evidence>
<dbReference type="AlphaFoldDB" id="A0A1N5ZGT6"/>
<comment type="cofactor">
    <cofactor evidence="10">
        <name>Mg(2+)</name>
        <dbReference type="ChEBI" id="CHEBI:18420"/>
    </cofactor>
    <text evidence="10">Binds 1 Mg(2+) ion per subunit.</text>
</comment>
<evidence type="ECO:0000256" key="2">
    <source>
        <dbReference type="ARBA" id="ARBA00005165"/>
    </source>
</evidence>
<dbReference type="EC" id="2.5.1.3" evidence="10"/>
<reference evidence="15" key="1">
    <citation type="submission" date="2016-12" db="EMBL/GenBank/DDBJ databases">
        <authorList>
            <person name="Varghese N."/>
            <person name="Submissions S."/>
        </authorList>
    </citation>
    <scope>NUCLEOTIDE SEQUENCE [LARGE SCALE GENOMIC DNA]</scope>
    <source>
        <strain evidence="15">DSM 45599</strain>
    </source>
</reference>
<comment type="caution">
    <text evidence="10">Lacks conserved residue(s) required for the propagation of feature annotation.</text>
</comment>
<keyword evidence="4 10" id="KW-0479">Metal-binding</keyword>
<feature type="binding site" evidence="10">
    <location>
        <position position="166"/>
    </location>
    <ligand>
        <name>2-[(2R,5Z)-2-carboxy-4-methylthiazol-5(2H)-ylidene]ethyl phosphate</name>
        <dbReference type="ChEBI" id="CHEBI:62899"/>
    </ligand>
</feature>
<evidence type="ECO:0000256" key="6">
    <source>
        <dbReference type="ARBA" id="ARBA00022977"/>
    </source>
</evidence>
<dbReference type="OrthoDB" id="3243336at2"/>
<evidence type="ECO:0000256" key="4">
    <source>
        <dbReference type="ARBA" id="ARBA00022723"/>
    </source>
</evidence>
<dbReference type="RefSeq" id="WP_074318941.1">
    <property type="nucleotide sequence ID" value="NZ_FSQT01000002.1"/>
</dbReference>
<dbReference type="Proteomes" id="UP000185124">
    <property type="component" value="Unassembled WGS sequence"/>
</dbReference>
<sequence>MPSLGRLHLITDTRPGRDPLTVVRAALTVARADLVVQVRVEDSATDREAYDLARRVLALCAPYGATCLVNDRLHVALAVGTAGGHVGADDLPVAAARRVLGPTGVLGATARAPETAIQAVAAGASYLGVGPCHATSTKSGLPDPIGPAGVRAVSGAVDVPVIAIGGVTAARVPALREAGAYGVAVVGAVSAAADPARATAELIEALTC</sequence>
<dbReference type="GO" id="GO:0000287">
    <property type="term" value="F:magnesium ion binding"/>
    <property type="evidence" value="ECO:0007669"/>
    <property type="project" value="UniProtKB-UniRule"/>
</dbReference>
<evidence type="ECO:0000256" key="12">
    <source>
        <dbReference type="RuleBase" id="RU004253"/>
    </source>
</evidence>
<evidence type="ECO:0000256" key="10">
    <source>
        <dbReference type="HAMAP-Rule" id="MF_00097"/>
    </source>
</evidence>
<dbReference type="GO" id="GO:0009229">
    <property type="term" value="P:thiamine diphosphate biosynthetic process"/>
    <property type="evidence" value="ECO:0007669"/>
    <property type="project" value="UniProtKB-UniRule"/>
</dbReference>
<dbReference type="NCBIfam" id="TIGR00693">
    <property type="entry name" value="thiE"/>
    <property type="match status" value="1"/>
</dbReference>
<keyword evidence="15" id="KW-1185">Reference proteome</keyword>
<comment type="similarity">
    <text evidence="10 11">Belongs to the thiamine-phosphate synthase family.</text>
</comment>
<dbReference type="CDD" id="cd00564">
    <property type="entry name" value="TMP_TenI"/>
    <property type="match status" value="1"/>
</dbReference>
<feature type="binding site" evidence="10">
    <location>
        <position position="109"/>
    </location>
    <ligand>
        <name>4-amino-2-methyl-5-(diphosphooxymethyl)pyrimidine</name>
        <dbReference type="ChEBI" id="CHEBI:57841"/>
    </ligand>
</feature>
<dbReference type="Gene3D" id="3.20.20.70">
    <property type="entry name" value="Aldolase class I"/>
    <property type="match status" value="1"/>
</dbReference>
<evidence type="ECO:0000256" key="8">
    <source>
        <dbReference type="ARBA" id="ARBA00047851"/>
    </source>
</evidence>
<evidence type="ECO:0000256" key="7">
    <source>
        <dbReference type="ARBA" id="ARBA00047334"/>
    </source>
</evidence>
<proteinExistence type="inferred from homology"/>
<comment type="function">
    <text evidence="1 10">Condenses 4-methyl-5-(beta-hydroxyethyl)thiazole monophosphate (THZ-P) and 2-methyl-4-amino-5-hydroxymethyl pyrimidine pyrophosphate (HMP-PP) to form thiamine monophosphate (TMP).</text>
</comment>
<dbReference type="SUPFAM" id="SSF51391">
    <property type="entry name" value="Thiamin phosphate synthase"/>
    <property type="match status" value="1"/>
</dbReference>
<evidence type="ECO:0000256" key="11">
    <source>
        <dbReference type="RuleBase" id="RU003826"/>
    </source>
</evidence>
<feature type="binding site" evidence="10">
    <location>
        <position position="71"/>
    </location>
    <ligand>
        <name>Mg(2+)</name>
        <dbReference type="ChEBI" id="CHEBI:18420"/>
    </ligand>
</feature>
<dbReference type="InterPro" id="IPR036206">
    <property type="entry name" value="ThiamineP_synth_sf"/>
</dbReference>
<dbReference type="GO" id="GO:0009228">
    <property type="term" value="P:thiamine biosynthetic process"/>
    <property type="evidence" value="ECO:0007669"/>
    <property type="project" value="UniProtKB-KW"/>
</dbReference>
<dbReference type="InterPro" id="IPR034291">
    <property type="entry name" value="TMP_synthase"/>
</dbReference>
<dbReference type="HAMAP" id="MF_00097">
    <property type="entry name" value="TMP_synthase"/>
    <property type="match status" value="1"/>
</dbReference>
<dbReference type="GO" id="GO:0004789">
    <property type="term" value="F:thiamine-phosphate diphosphorylase activity"/>
    <property type="evidence" value="ECO:0007669"/>
    <property type="project" value="UniProtKB-UniRule"/>
</dbReference>
<dbReference type="EMBL" id="FSQT01000002">
    <property type="protein sequence ID" value="SIN21056.1"/>
    <property type="molecule type" value="Genomic_DNA"/>
</dbReference>
<gene>
    <name evidence="10" type="primary">thiE</name>
    <name evidence="14" type="ORF">SAMN04489832_3997</name>
</gene>
<comment type="pathway">
    <text evidence="2 10 12">Cofactor biosynthesis; thiamine diphosphate biosynthesis; thiamine phosphate from 4-amino-2-methyl-5-diphosphomethylpyrimidine and 4-methyl-5-(2-phosphoethyl)-thiazole: step 1/1.</text>
</comment>
<dbReference type="Pfam" id="PF02581">
    <property type="entry name" value="TMP-TENI"/>
    <property type="match status" value="1"/>
</dbReference>
<dbReference type="STRING" id="709881.SAMN04489832_3997"/>
<dbReference type="PANTHER" id="PTHR20857:SF15">
    <property type="entry name" value="THIAMINE-PHOSPHATE SYNTHASE"/>
    <property type="match status" value="1"/>
</dbReference>
<dbReference type="UniPathway" id="UPA00060">
    <property type="reaction ID" value="UER00141"/>
</dbReference>
<keyword evidence="6 10" id="KW-0784">Thiamine biosynthesis</keyword>
<evidence type="ECO:0000256" key="3">
    <source>
        <dbReference type="ARBA" id="ARBA00022679"/>
    </source>
</evidence>
<evidence type="ECO:0000259" key="13">
    <source>
        <dbReference type="Pfam" id="PF02581"/>
    </source>
</evidence>
<protein>
    <recommendedName>
        <fullName evidence="10">Thiamine-phosphate synthase</fullName>
        <shortName evidence="10">TP synthase</shortName>
        <shortName evidence="10">TPS</shortName>
        <ecNumber evidence="10">2.5.1.3</ecNumber>
    </recommendedName>
    <alternativeName>
        <fullName evidence="10">Thiamine-phosphate pyrophosphorylase</fullName>
        <shortName evidence="10">TMP pyrophosphorylase</shortName>
        <shortName evidence="10">TMP-PPase</shortName>
    </alternativeName>
</protein>
<evidence type="ECO:0000256" key="1">
    <source>
        <dbReference type="ARBA" id="ARBA00003814"/>
    </source>
</evidence>
<evidence type="ECO:0000313" key="15">
    <source>
        <dbReference type="Proteomes" id="UP000185124"/>
    </source>
</evidence>
<feature type="binding site" evidence="10">
    <location>
        <position position="70"/>
    </location>
    <ligand>
        <name>4-amino-2-methyl-5-(diphosphooxymethyl)pyrimidine</name>
        <dbReference type="ChEBI" id="CHEBI:57841"/>
    </ligand>
</feature>
<comment type="catalytic activity">
    <reaction evidence="9 10 11">
        <text>2-[(2R,5Z)-2-carboxy-4-methylthiazol-5(2H)-ylidene]ethyl phosphate + 4-amino-2-methyl-5-(diphosphooxymethyl)pyrimidine + 2 H(+) = thiamine phosphate + CO2 + diphosphate</text>
        <dbReference type="Rhea" id="RHEA:47844"/>
        <dbReference type="ChEBI" id="CHEBI:15378"/>
        <dbReference type="ChEBI" id="CHEBI:16526"/>
        <dbReference type="ChEBI" id="CHEBI:33019"/>
        <dbReference type="ChEBI" id="CHEBI:37575"/>
        <dbReference type="ChEBI" id="CHEBI:57841"/>
        <dbReference type="ChEBI" id="CHEBI:62899"/>
        <dbReference type="EC" id="2.5.1.3"/>
    </reaction>
</comment>
<dbReference type="PANTHER" id="PTHR20857">
    <property type="entry name" value="THIAMINE-PHOSPHATE PYROPHOSPHORYLASE"/>
    <property type="match status" value="1"/>
</dbReference>
<comment type="catalytic activity">
    <reaction evidence="7 10 11">
        <text>4-methyl-5-(2-phosphooxyethyl)-thiazole + 4-amino-2-methyl-5-(diphosphooxymethyl)pyrimidine + H(+) = thiamine phosphate + diphosphate</text>
        <dbReference type="Rhea" id="RHEA:22328"/>
        <dbReference type="ChEBI" id="CHEBI:15378"/>
        <dbReference type="ChEBI" id="CHEBI:33019"/>
        <dbReference type="ChEBI" id="CHEBI:37575"/>
        <dbReference type="ChEBI" id="CHEBI:57841"/>
        <dbReference type="ChEBI" id="CHEBI:58296"/>
        <dbReference type="EC" id="2.5.1.3"/>
    </reaction>
</comment>
<evidence type="ECO:0000313" key="14">
    <source>
        <dbReference type="EMBL" id="SIN21056.1"/>
    </source>
</evidence>
<feature type="binding site" evidence="10">
    <location>
        <position position="90"/>
    </location>
    <ligand>
        <name>Mg(2+)</name>
        <dbReference type="ChEBI" id="CHEBI:18420"/>
    </ligand>
</feature>
<organism evidence="14 15">
    <name type="scientific">Micromonospora cremea</name>
    <dbReference type="NCBI Taxonomy" id="709881"/>
    <lineage>
        <taxon>Bacteria</taxon>
        <taxon>Bacillati</taxon>
        <taxon>Actinomycetota</taxon>
        <taxon>Actinomycetes</taxon>
        <taxon>Micromonosporales</taxon>
        <taxon>Micromonosporaceae</taxon>
        <taxon>Micromonospora</taxon>
    </lineage>
</organism>
<keyword evidence="5 10" id="KW-0460">Magnesium</keyword>
<dbReference type="GO" id="GO:0005737">
    <property type="term" value="C:cytoplasm"/>
    <property type="evidence" value="ECO:0007669"/>
    <property type="project" value="TreeGrafter"/>
</dbReference>
<name>A0A1N5ZGT6_9ACTN</name>
<accession>A0A1N5ZGT6</accession>
<comment type="catalytic activity">
    <reaction evidence="8 10 11">
        <text>2-(2-carboxy-4-methylthiazol-5-yl)ethyl phosphate + 4-amino-2-methyl-5-(diphosphooxymethyl)pyrimidine + 2 H(+) = thiamine phosphate + CO2 + diphosphate</text>
        <dbReference type="Rhea" id="RHEA:47848"/>
        <dbReference type="ChEBI" id="CHEBI:15378"/>
        <dbReference type="ChEBI" id="CHEBI:16526"/>
        <dbReference type="ChEBI" id="CHEBI:33019"/>
        <dbReference type="ChEBI" id="CHEBI:37575"/>
        <dbReference type="ChEBI" id="CHEBI:57841"/>
        <dbReference type="ChEBI" id="CHEBI:62890"/>
        <dbReference type="EC" id="2.5.1.3"/>
    </reaction>
</comment>
<feature type="binding site" evidence="10">
    <location>
        <begin position="37"/>
        <end position="41"/>
    </location>
    <ligand>
        <name>4-amino-2-methyl-5-(diphosphooxymethyl)pyrimidine</name>
        <dbReference type="ChEBI" id="CHEBI:57841"/>
    </ligand>
</feature>
<keyword evidence="3 10" id="KW-0808">Transferase</keyword>
<evidence type="ECO:0000256" key="9">
    <source>
        <dbReference type="ARBA" id="ARBA00047883"/>
    </source>
</evidence>
<dbReference type="InterPro" id="IPR013785">
    <property type="entry name" value="Aldolase_TIM"/>
</dbReference>
<feature type="binding site" evidence="10">
    <location>
        <begin position="135"/>
        <end position="137"/>
    </location>
    <ligand>
        <name>2-[(2R,5Z)-2-carboxy-4-methylthiazol-5(2H)-ylidene]ethyl phosphate</name>
        <dbReference type="ChEBI" id="CHEBI:62899"/>
    </ligand>
</feature>
<feature type="domain" description="Thiamine phosphate synthase/TenI" evidence="13">
    <location>
        <begin position="7"/>
        <end position="189"/>
    </location>
</feature>